<dbReference type="PANTHER" id="PTHR32294:SF0">
    <property type="entry name" value="DNA POLYMERASE III SUBUNIT ALPHA"/>
    <property type="match status" value="1"/>
</dbReference>
<evidence type="ECO:0000256" key="3">
    <source>
        <dbReference type="ARBA" id="ARBA00012417"/>
    </source>
</evidence>
<dbReference type="CDD" id="cd04485">
    <property type="entry name" value="DnaE_OBF"/>
    <property type="match status" value="1"/>
</dbReference>
<sequence length="1188" mass="129309">MNAPTRLPDSGQPATPARARFVHLKVHSAYSLLEGALPIGKLAKLAAAHSFPALGLTDTNNLYGALEFSDKLADAGIQPIVGVVLSIDFEDRRHDATERGTPAQRIPGDGNVALLAMNDAGYANLMKLVSRAHLETNDVEGAHSKATVLAEHADGLIALTGGPDGPIDRALRDGQKALAEARIDLLKKMFGDRLYVELQRHGLKSEHDVEPQLLAFAYGKGIPIVATNEAYFASPDDYEAHDALLCIAAGRYVVEDDRRRVTCEHDFKSGEAMAEVFADLPEALDNTIEIAKRCAFRPEGRKPILPRFVAAKGDVSADEVAKLEANELRRQAEAGLAERLAAAAPAEGFTRADYEKRLAYELDVIAGMKFPGYFLIVADFIKWAKGQGVPVGPGRGSGAGSVVAWALTITDLDPLRFGLLFERFLNPERVSMPDFDIDFCQDRRDEVIRYVQSKYGHDRVAQIITHGKLQARAVLRDVGRVLQMPYGQVDRLCKLVPNNPANPVTLPEAIASEPKLQEQIDADPMVARLVEIAQKLEGLYRHASTHAAGMVIGDRPLVELVPLTRDPKTNSPVTQFNWKLVEAAGLVKFDFLGLKTLTVLQKAVELVKRGRRIDVDLLALPLDDKKSYELLAKADTVGVFQLESTGMRESLKRLKPDRFEDIIAMVALYRPGPMDNIPTYINRKHGEEPVDCLDPMLEGILRETYGVIIYQEQVIQIAQVMGGYTLGQADLLRRAMGKKDKAEMARHQAKFVEGAMSKGVSKRDATYIFELVDKFAGYGFNKSHAAAYALVSYHTAYMKANYREEFLAASMTLDMSNTDKLSMFAAEARKSGITVQPPSVNASEVDFLAEASKEAGKPGAIRYSLAALKNIGASAVATIVEDRKAKGPYKSLADFAARLNPKALNKRGIETLGAAGAFDGLEGNRALVLANVDQILELAQRMDQEKADGQADFFSLGGGGGAKAEPSLQLRPATAWTPMERLSHEFDAVGFYLSGHPLDQYEQALQKLGVKRYVEFEAMTERGATSGALAGIVIAARERRSQKGNKFAFALFSDTTGQFEAVIFSDTLAAAGALLEPGTPVKLMVSAEREGDTVKMRVEGIEALDKAVASVQRGLKLVLDRRVIEKNTNALAQIKARLKPGKGEIRFVLPLGDRGKEVELSAAGRYDVSPAMAGVLSTLPGVSEVLEI</sequence>
<dbReference type="InterPro" id="IPR029460">
    <property type="entry name" value="DNAPol_HHH"/>
</dbReference>
<feature type="domain" description="Polymerase/histidinol phosphatase N-terminal" evidence="13">
    <location>
        <begin position="22"/>
        <end position="89"/>
    </location>
</feature>
<dbReference type="Gene3D" id="1.10.10.1600">
    <property type="entry name" value="Bacterial DNA polymerase III alpha subunit, thumb domain"/>
    <property type="match status" value="1"/>
</dbReference>
<evidence type="ECO:0000256" key="7">
    <source>
        <dbReference type="ARBA" id="ARBA00022695"/>
    </source>
</evidence>
<reference evidence="14 15" key="1">
    <citation type="submission" date="2019-11" db="EMBL/GenBank/DDBJ databases">
        <title>Identification of a novel strain.</title>
        <authorList>
            <person name="Xu Q."/>
            <person name="Wang G."/>
        </authorList>
    </citation>
    <scope>NUCLEOTIDE SEQUENCE [LARGE SCALE GENOMIC DNA]</scope>
    <source>
        <strain evidence="15">xq</strain>
    </source>
</reference>
<dbReference type="Pfam" id="PF02811">
    <property type="entry name" value="PHP"/>
    <property type="match status" value="1"/>
</dbReference>
<evidence type="ECO:0000256" key="2">
    <source>
        <dbReference type="ARBA" id="ARBA00009496"/>
    </source>
</evidence>
<evidence type="ECO:0000256" key="10">
    <source>
        <dbReference type="ARBA" id="ARBA00025611"/>
    </source>
</evidence>
<keyword evidence="15" id="KW-1185">Reference proteome</keyword>
<evidence type="ECO:0000256" key="12">
    <source>
        <dbReference type="ARBA" id="ARBA00049244"/>
    </source>
</evidence>
<dbReference type="InterPro" id="IPR004013">
    <property type="entry name" value="PHP_dom"/>
</dbReference>
<evidence type="ECO:0000256" key="6">
    <source>
        <dbReference type="ARBA" id="ARBA00022679"/>
    </source>
</evidence>
<dbReference type="InterPro" id="IPR016195">
    <property type="entry name" value="Pol/histidinol_Pase-like"/>
</dbReference>
<evidence type="ECO:0000256" key="1">
    <source>
        <dbReference type="ARBA" id="ARBA00004496"/>
    </source>
</evidence>
<dbReference type="AlphaFoldDB" id="A0A6I3KEW3"/>
<dbReference type="GO" id="GO:0003887">
    <property type="term" value="F:DNA-directed DNA polymerase activity"/>
    <property type="evidence" value="ECO:0007669"/>
    <property type="project" value="UniProtKB-KW"/>
</dbReference>
<evidence type="ECO:0000256" key="5">
    <source>
        <dbReference type="ARBA" id="ARBA00022490"/>
    </source>
</evidence>
<gene>
    <name evidence="14" type="primary">dnaE</name>
    <name evidence="14" type="ORF">GIW81_03570</name>
</gene>
<dbReference type="GO" id="GO:0005737">
    <property type="term" value="C:cytoplasm"/>
    <property type="evidence" value="ECO:0007669"/>
    <property type="project" value="UniProtKB-SubCell"/>
</dbReference>
<evidence type="ECO:0000256" key="9">
    <source>
        <dbReference type="ARBA" id="ARBA00022932"/>
    </source>
</evidence>
<comment type="subcellular location">
    <subcellularLocation>
        <location evidence="1">Cytoplasm</location>
    </subcellularLocation>
</comment>
<dbReference type="Gene3D" id="3.20.20.140">
    <property type="entry name" value="Metal-dependent hydrolases"/>
    <property type="match status" value="1"/>
</dbReference>
<evidence type="ECO:0000313" key="14">
    <source>
        <dbReference type="EMBL" id="MTD93414.1"/>
    </source>
</evidence>
<evidence type="ECO:0000313" key="15">
    <source>
        <dbReference type="Proteomes" id="UP000440694"/>
    </source>
</evidence>
<evidence type="ECO:0000256" key="4">
    <source>
        <dbReference type="ARBA" id="ARBA00019114"/>
    </source>
</evidence>
<dbReference type="Pfam" id="PF07733">
    <property type="entry name" value="DNA_pol3_alpha"/>
    <property type="match status" value="1"/>
</dbReference>
<dbReference type="NCBIfam" id="NF004226">
    <property type="entry name" value="PRK05673.1"/>
    <property type="match status" value="1"/>
</dbReference>
<dbReference type="InterPro" id="IPR003141">
    <property type="entry name" value="Pol/His_phosphatase_N"/>
</dbReference>
<dbReference type="GO" id="GO:0008408">
    <property type="term" value="F:3'-5' exonuclease activity"/>
    <property type="evidence" value="ECO:0007669"/>
    <property type="project" value="InterPro"/>
</dbReference>
<keyword evidence="8" id="KW-0235">DNA replication</keyword>
<dbReference type="InterPro" id="IPR004805">
    <property type="entry name" value="DnaE2/DnaE/PolC"/>
</dbReference>
<comment type="subunit">
    <text evidence="11">DNA polymerase III contains a core (composed of alpha, epsilon and theta chains) that associates with a tau subunit. This core dimerizes to form the POLIII' complex. PolIII' associates with the gamma complex (composed of gamma, delta, delta', psi and chi chains) and with the beta chain to form the complete DNA polymerase III complex.</text>
</comment>
<dbReference type="RefSeq" id="WP_154737956.1">
    <property type="nucleotide sequence ID" value="NZ_WMBQ01000001.1"/>
</dbReference>
<dbReference type="InterPro" id="IPR040982">
    <property type="entry name" value="DNA_pol3_finger"/>
</dbReference>
<dbReference type="InterPro" id="IPR049821">
    <property type="entry name" value="PolIIIA_DnaE1_PHP"/>
</dbReference>
<dbReference type="EMBL" id="WMBQ01000001">
    <property type="protein sequence ID" value="MTD93414.1"/>
    <property type="molecule type" value="Genomic_DNA"/>
</dbReference>
<accession>A0A6I3KEW3</accession>
<keyword evidence="7 14" id="KW-0548">Nucleotidyltransferase</keyword>
<name>A0A6I3KEW3_9HYPH</name>
<organism evidence="14 15">
    <name type="scientific">Hyphomicrobium album</name>
    <dbReference type="NCBI Taxonomy" id="2665159"/>
    <lineage>
        <taxon>Bacteria</taxon>
        <taxon>Pseudomonadati</taxon>
        <taxon>Pseudomonadota</taxon>
        <taxon>Alphaproteobacteria</taxon>
        <taxon>Hyphomicrobiales</taxon>
        <taxon>Hyphomicrobiaceae</taxon>
        <taxon>Hyphomicrobium</taxon>
    </lineage>
</organism>
<proteinExistence type="inferred from homology"/>
<evidence type="ECO:0000259" key="13">
    <source>
        <dbReference type="SMART" id="SM00481"/>
    </source>
</evidence>
<keyword evidence="9" id="KW-0239">DNA-directed DNA polymerase</keyword>
<dbReference type="SUPFAM" id="SSF89550">
    <property type="entry name" value="PHP domain-like"/>
    <property type="match status" value="1"/>
</dbReference>
<dbReference type="NCBIfam" id="TIGR00594">
    <property type="entry name" value="polc"/>
    <property type="match status" value="1"/>
</dbReference>
<dbReference type="Gene3D" id="1.10.150.870">
    <property type="match status" value="1"/>
</dbReference>
<evidence type="ECO:0000256" key="8">
    <source>
        <dbReference type="ARBA" id="ARBA00022705"/>
    </source>
</evidence>
<dbReference type="GO" id="GO:0006260">
    <property type="term" value="P:DNA replication"/>
    <property type="evidence" value="ECO:0007669"/>
    <property type="project" value="UniProtKB-KW"/>
</dbReference>
<dbReference type="Pfam" id="PF14579">
    <property type="entry name" value="HHH_6"/>
    <property type="match status" value="1"/>
</dbReference>
<dbReference type="InterPro" id="IPR011708">
    <property type="entry name" value="DNA_pol3_alpha_NTPase_dom"/>
</dbReference>
<dbReference type="SUPFAM" id="SSF160975">
    <property type="entry name" value="AF1531-like"/>
    <property type="match status" value="1"/>
</dbReference>
<dbReference type="Proteomes" id="UP000440694">
    <property type="component" value="Unassembled WGS sequence"/>
</dbReference>
<dbReference type="CDD" id="cd07433">
    <property type="entry name" value="PHP_PolIIIA_DnaE1"/>
    <property type="match status" value="1"/>
</dbReference>
<dbReference type="EC" id="2.7.7.7" evidence="3"/>
<keyword evidence="6 14" id="KW-0808">Transferase</keyword>
<dbReference type="SMART" id="SM00481">
    <property type="entry name" value="POLIIIAc"/>
    <property type="match status" value="1"/>
</dbReference>
<comment type="caution">
    <text evidence="14">The sequence shown here is derived from an EMBL/GenBank/DDBJ whole genome shotgun (WGS) entry which is preliminary data.</text>
</comment>
<comment type="catalytic activity">
    <reaction evidence="12">
        <text>DNA(n) + a 2'-deoxyribonucleoside 5'-triphosphate = DNA(n+1) + diphosphate</text>
        <dbReference type="Rhea" id="RHEA:22508"/>
        <dbReference type="Rhea" id="RHEA-COMP:17339"/>
        <dbReference type="Rhea" id="RHEA-COMP:17340"/>
        <dbReference type="ChEBI" id="CHEBI:33019"/>
        <dbReference type="ChEBI" id="CHEBI:61560"/>
        <dbReference type="ChEBI" id="CHEBI:173112"/>
        <dbReference type="EC" id="2.7.7.7"/>
    </reaction>
</comment>
<protein>
    <recommendedName>
        <fullName evidence="4">DNA polymerase III subunit alpha</fullName>
        <ecNumber evidence="3">2.7.7.7</ecNumber>
    </recommendedName>
</protein>
<evidence type="ECO:0000256" key="11">
    <source>
        <dbReference type="ARBA" id="ARBA00026073"/>
    </source>
</evidence>
<dbReference type="PANTHER" id="PTHR32294">
    <property type="entry name" value="DNA POLYMERASE III SUBUNIT ALPHA"/>
    <property type="match status" value="1"/>
</dbReference>
<comment type="function">
    <text evidence="10">DNA polymerase III is a complex, multichain enzyme responsible for most of the replicative synthesis in bacteria. This DNA polymerase also exhibits 3' to 5' exonuclease activity. The alpha chain is the DNA polymerase.</text>
</comment>
<dbReference type="InterPro" id="IPR041931">
    <property type="entry name" value="DNA_pol3_alpha_thumb_dom"/>
</dbReference>
<dbReference type="Pfam" id="PF17657">
    <property type="entry name" value="DNA_pol3_finger"/>
    <property type="match status" value="1"/>
</dbReference>
<keyword evidence="5" id="KW-0963">Cytoplasm</keyword>
<comment type="similarity">
    <text evidence="2">Belongs to the DNA polymerase type-C family. DnaE subfamily.</text>
</comment>